<dbReference type="GO" id="GO:0045893">
    <property type="term" value="P:positive regulation of DNA-templated transcription"/>
    <property type="evidence" value="ECO:0007669"/>
    <property type="project" value="TreeGrafter"/>
</dbReference>
<evidence type="ECO:0000313" key="2">
    <source>
        <dbReference type="EMBL" id="TDM03119.1"/>
    </source>
</evidence>
<protein>
    <recommendedName>
        <fullName evidence="1">Glycerol uptake operon antiterminator regulatory protein</fullName>
    </recommendedName>
</protein>
<keyword evidence="1" id="KW-0694">RNA-binding</keyword>
<dbReference type="GO" id="GO:0003723">
    <property type="term" value="F:RNA binding"/>
    <property type="evidence" value="ECO:0007669"/>
    <property type="project" value="UniProtKB-KW"/>
</dbReference>
<name>A0A4R6BMQ3_9STAP</name>
<dbReference type="InterPro" id="IPR006699">
    <property type="entry name" value="GlpP"/>
</dbReference>
<gene>
    <name evidence="2" type="ORF">ERX37_03270</name>
</gene>
<dbReference type="EMBL" id="SCWE01000001">
    <property type="protein sequence ID" value="TDM03119.1"/>
    <property type="molecule type" value="Genomic_DNA"/>
</dbReference>
<dbReference type="GO" id="GO:0006071">
    <property type="term" value="P:glycerol metabolic process"/>
    <property type="evidence" value="ECO:0007669"/>
    <property type="project" value="UniProtKB-UniRule"/>
</dbReference>
<comment type="function">
    <text evidence="1">Regulates expression of the glpD operon. In the presence of glycerol 3-phosphate (G3P) causes antitermination of transcription of glpD at the inverted repeat of the leader region to enhance its transcription. Binds and stabilizes glpD leader mRNA.</text>
</comment>
<keyword evidence="1" id="KW-0319">Glycerol metabolism</keyword>
<proteinExistence type="predicted"/>
<dbReference type="AlphaFoldDB" id="A0A4R6BMQ3"/>
<dbReference type="RefSeq" id="WP_133429207.1">
    <property type="nucleotide sequence ID" value="NZ_BMCC01000001.1"/>
</dbReference>
<reference evidence="2 3" key="1">
    <citation type="submission" date="2019-01" db="EMBL/GenBank/DDBJ databases">
        <title>Draft genome sequences of the type strains of six Macrococcus species.</title>
        <authorList>
            <person name="Mazhar S."/>
            <person name="Altermann E."/>
            <person name="Hill C."/>
            <person name="Mcauliffe O."/>
        </authorList>
    </citation>
    <scope>NUCLEOTIDE SEQUENCE [LARGE SCALE GENOMIC DNA]</scope>
    <source>
        <strain evidence="2 3">CCM4809</strain>
    </source>
</reference>
<keyword evidence="1" id="KW-0804">Transcription</keyword>
<evidence type="ECO:0000256" key="1">
    <source>
        <dbReference type="PIRNR" id="PIRNR016897"/>
    </source>
</evidence>
<dbReference type="PIRSF" id="PIRSF016897">
    <property type="entry name" value="GlpP"/>
    <property type="match status" value="1"/>
</dbReference>
<keyword evidence="1" id="KW-0805">Transcription regulation</keyword>
<keyword evidence="3" id="KW-1185">Reference proteome</keyword>
<dbReference type="PANTHER" id="PTHR35787:SF1">
    <property type="entry name" value="GLYCEROL UPTAKE OPERON ANTITERMINATOR REGULATORY PROTEIN"/>
    <property type="match status" value="1"/>
</dbReference>
<dbReference type="SUPFAM" id="SSF110391">
    <property type="entry name" value="GlpP-like"/>
    <property type="match status" value="1"/>
</dbReference>
<accession>A0A4R6BMQ3</accession>
<comment type="caution">
    <text evidence="2">The sequence shown here is derived from an EMBL/GenBank/DDBJ whole genome shotgun (WGS) entry which is preliminary data.</text>
</comment>
<dbReference type="Gene3D" id="3.20.20.70">
    <property type="entry name" value="Aldolase class I"/>
    <property type="match status" value="1"/>
</dbReference>
<dbReference type="GO" id="GO:0001072">
    <property type="term" value="F:transcription antitermination factor activity, RNA binding"/>
    <property type="evidence" value="ECO:0007669"/>
    <property type="project" value="TreeGrafter"/>
</dbReference>
<dbReference type="PANTHER" id="PTHR35787">
    <property type="entry name" value="GLYCEROL UPTAKE OPERON ANTITERMINATOR REGULATORY PROTEIN"/>
    <property type="match status" value="1"/>
</dbReference>
<dbReference type="Proteomes" id="UP000295328">
    <property type="component" value="Unassembled WGS sequence"/>
</dbReference>
<dbReference type="InterPro" id="IPR013785">
    <property type="entry name" value="Aldolase_TIM"/>
</dbReference>
<dbReference type="Pfam" id="PF04309">
    <property type="entry name" value="G3P_antiterm"/>
    <property type="match status" value="1"/>
</dbReference>
<evidence type="ECO:0000313" key="3">
    <source>
        <dbReference type="Proteomes" id="UP000295328"/>
    </source>
</evidence>
<organism evidence="2 3">
    <name type="scientific">Macrococcus hajekii</name>
    <dbReference type="NCBI Taxonomy" id="198482"/>
    <lineage>
        <taxon>Bacteria</taxon>
        <taxon>Bacillati</taxon>
        <taxon>Bacillota</taxon>
        <taxon>Bacilli</taxon>
        <taxon>Bacillales</taxon>
        <taxon>Staphylococcaceae</taxon>
        <taxon>Macrococcus</taxon>
    </lineage>
</organism>
<sequence>MILPALKDFKDIEKFSQTPYKQCVILDTHIGHLSNVLSLLKDKQVFIHIDLIKGLSTEDAAVEYIIQKYKPYGIISTKQKTINKAKQLGVKTILRVFIIDSSALARSISIIEQTEADYIEVLPGIASKVIKEVRKKTDKRIIAGGLIDTPDEVALALADGAYAVTTSNCHLWSGVERDI</sequence>
<dbReference type="OrthoDB" id="9799580at2"/>